<comment type="caution">
    <text evidence="1">The sequence shown here is derived from an EMBL/GenBank/DDBJ whole genome shotgun (WGS) entry which is preliminary data.</text>
</comment>
<dbReference type="Proteomes" id="UP001465976">
    <property type="component" value="Unassembled WGS sequence"/>
</dbReference>
<gene>
    <name evidence="1" type="ORF">V5O48_018261</name>
</gene>
<proteinExistence type="predicted"/>
<organism evidence="1 2">
    <name type="scientific">Marasmius crinis-equi</name>
    <dbReference type="NCBI Taxonomy" id="585013"/>
    <lineage>
        <taxon>Eukaryota</taxon>
        <taxon>Fungi</taxon>
        <taxon>Dikarya</taxon>
        <taxon>Basidiomycota</taxon>
        <taxon>Agaricomycotina</taxon>
        <taxon>Agaricomycetes</taxon>
        <taxon>Agaricomycetidae</taxon>
        <taxon>Agaricales</taxon>
        <taxon>Marasmiineae</taxon>
        <taxon>Marasmiaceae</taxon>
        <taxon>Marasmius</taxon>
    </lineage>
</organism>
<sequence>RAILHIREIASRSDPRWESGPELEKFSAVTGGETWDRATFFTNTDNVQAVRSA</sequence>
<name>A0ABR3ELN5_9AGAR</name>
<protein>
    <submittedName>
        <fullName evidence="1">Uncharacterized protein</fullName>
    </submittedName>
</protein>
<evidence type="ECO:0000313" key="1">
    <source>
        <dbReference type="EMBL" id="KAL0563802.1"/>
    </source>
</evidence>
<reference evidence="1 2" key="1">
    <citation type="submission" date="2024-02" db="EMBL/GenBank/DDBJ databases">
        <title>A draft genome for the cacao thread blight pathogen Marasmius crinis-equi.</title>
        <authorList>
            <person name="Cohen S.P."/>
            <person name="Baruah I.K."/>
            <person name="Amoako-Attah I."/>
            <person name="Bukari Y."/>
            <person name="Meinhardt L.W."/>
            <person name="Bailey B.A."/>
        </authorList>
    </citation>
    <scope>NUCLEOTIDE SEQUENCE [LARGE SCALE GENOMIC DNA]</scope>
    <source>
        <strain evidence="1 2">GH-76</strain>
    </source>
</reference>
<accession>A0ABR3ELN5</accession>
<feature type="non-terminal residue" evidence="1">
    <location>
        <position position="1"/>
    </location>
</feature>
<keyword evidence="2" id="KW-1185">Reference proteome</keyword>
<evidence type="ECO:0000313" key="2">
    <source>
        <dbReference type="Proteomes" id="UP001465976"/>
    </source>
</evidence>
<dbReference type="EMBL" id="JBAHYK010003191">
    <property type="protein sequence ID" value="KAL0563802.1"/>
    <property type="molecule type" value="Genomic_DNA"/>
</dbReference>